<dbReference type="PROSITE" id="PS50109">
    <property type="entry name" value="HIS_KIN"/>
    <property type="match status" value="1"/>
</dbReference>
<dbReference type="Pfam" id="PF02518">
    <property type="entry name" value="HATPase_c"/>
    <property type="match status" value="1"/>
</dbReference>
<evidence type="ECO:0000256" key="11">
    <source>
        <dbReference type="ARBA" id="ARBA00022989"/>
    </source>
</evidence>
<evidence type="ECO:0000256" key="1">
    <source>
        <dbReference type="ARBA" id="ARBA00000085"/>
    </source>
</evidence>
<gene>
    <name evidence="17" type="ORF">KK488_10070</name>
</gene>
<dbReference type="Gene3D" id="1.10.287.130">
    <property type="match status" value="1"/>
</dbReference>
<proteinExistence type="predicted"/>
<evidence type="ECO:0000256" key="4">
    <source>
        <dbReference type="ARBA" id="ARBA00022519"/>
    </source>
</evidence>
<keyword evidence="4" id="KW-0997">Cell inner membrane</keyword>
<evidence type="ECO:0000259" key="16">
    <source>
        <dbReference type="PROSITE" id="PS50885"/>
    </source>
</evidence>
<dbReference type="PROSITE" id="PS50885">
    <property type="entry name" value="HAMP"/>
    <property type="match status" value="1"/>
</dbReference>
<evidence type="ECO:0000313" key="17">
    <source>
        <dbReference type="EMBL" id="MBT2187289.1"/>
    </source>
</evidence>
<keyword evidence="11 14" id="KW-1133">Transmembrane helix</keyword>
<keyword evidence="7 14" id="KW-0812">Transmembrane</keyword>
<evidence type="ECO:0000256" key="7">
    <source>
        <dbReference type="ARBA" id="ARBA00022692"/>
    </source>
</evidence>
<evidence type="ECO:0000256" key="3">
    <source>
        <dbReference type="ARBA" id="ARBA00012438"/>
    </source>
</evidence>
<evidence type="ECO:0000259" key="15">
    <source>
        <dbReference type="PROSITE" id="PS50109"/>
    </source>
</evidence>
<evidence type="ECO:0000256" key="13">
    <source>
        <dbReference type="ARBA" id="ARBA00023136"/>
    </source>
</evidence>
<comment type="subcellular location">
    <subcellularLocation>
        <location evidence="2">Cell inner membrane</location>
        <topology evidence="2">Multi-pass membrane protein</topology>
    </subcellularLocation>
</comment>
<evidence type="ECO:0000256" key="6">
    <source>
        <dbReference type="ARBA" id="ARBA00022679"/>
    </source>
</evidence>
<reference evidence="17" key="1">
    <citation type="submission" date="2021-05" db="EMBL/GenBank/DDBJ databases">
        <title>Genome of Sphingobium sp. strain.</title>
        <authorList>
            <person name="Fan R."/>
        </authorList>
    </citation>
    <scope>NUCLEOTIDE SEQUENCE</scope>
    <source>
        <strain evidence="17">H33</strain>
    </source>
</reference>
<dbReference type="SUPFAM" id="SSF47384">
    <property type="entry name" value="Homodimeric domain of signal transducing histidine kinase"/>
    <property type="match status" value="1"/>
</dbReference>
<comment type="catalytic activity">
    <reaction evidence="1">
        <text>ATP + protein L-histidine = ADP + protein N-phospho-L-histidine.</text>
        <dbReference type="EC" id="2.7.13.3"/>
    </reaction>
</comment>
<dbReference type="Gene3D" id="3.30.565.10">
    <property type="entry name" value="Histidine kinase-like ATPase, C-terminal domain"/>
    <property type="match status" value="1"/>
</dbReference>
<accession>A0A9X1IRG1</accession>
<dbReference type="CDD" id="cd06225">
    <property type="entry name" value="HAMP"/>
    <property type="match status" value="1"/>
</dbReference>
<evidence type="ECO:0000256" key="2">
    <source>
        <dbReference type="ARBA" id="ARBA00004429"/>
    </source>
</evidence>
<keyword evidence="9" id="KW-0418">Kinase</keyword>
<keyword evidence="13 14" id="KW-0472">Membrane</keyword>
<keyword evidence="4" id="KW-1003">Cell membrane</keyword>
<keyword evidence="5" id="KW-0597">Phosphoprotein</keyword>
<dbReference type="Proteomes" id="UP001138757">
    <property type="component" value="Unassembled WGS sequence"/>
</dbReference>
<keyword evidence="6" id="KW-0808">Transferase</keyword>
<feature type="domain" description="HAMP" evidence="16">
    <location>
        <begin position="188"/>
        <end position="240"/>
    </location>
</feature>
<dbReference type="InterPro" id="IPR003660">
    <property type="entry name" value="HAMP_dom"/>
</dbReference>
<dbReference type="EMBL" id="JAHGAW010000006">
    <property type="protein sequence ID" value="MBT2187289.1"/>
    <property type="molecule type" value="Genomic_DNA"/>
</dbReference>
<dbReference type="GO" id="GO:0005886">
    <property type="term" value="C:plasma membrane"/>
    <property type="evidence" value="ECO:0007669"/>
    <property type="project" value="UniProtKB-SubCell"/>
</dbReference>
<keyword evidence="18" id="KW-1185">Reference proteome</keyword>
<feature type="transmembrane region" description="Helical" evidence="14">
    <location>
        <begin position="168"/>
        <end position="187"/>
    </location>
</feature>
<sequence>MIAPRRRTAPLFLRIFLVMIAAVAGVQLVTTALIFLLPAPVPKLFTLPQVGAALTGKADEAGELRIEVLDAQTASARGRRLGFVEQRLAEELKVPESHVRVWRPLPAPIIMDLPLLSPMRVRRLVSAGEGPNGHVIFGDFSASLWLRGHEWRTVAPLSRSINFWQQRALFWILATVLAAAPVAWWLARKLAQPIALFAQAAERLGRDPRAEPMPLTGPPEIVEAAASFNEMQARLARYVDDRSLLMAAIAHDLRTPLMRLSLRLDAMPEPQRTAAEGDILDMKEMITVVLGFLRDLAQPAKRQKLDLRALTESVVDGFVDHGAIASLAPGEPIAIEGDPAALKALLSNIIDNAISYGGAAQVTLHRQDGEIVIDVEDEGPGIPEDRLNKVFEPFFRLEGSRNRETGGMGLGLASARAVARAHGGDVKLVNRVPSGLCATVTLPA</sequence>
<dbReference type="PRINTS" id="PR00344">
    <property type="entry name" value="BCTRLSENSOR"/>
</dbReference>
<dbReference type="Pfam" id="PF00672">
    <property type="entry name" value="HAMP"/>
    <property type="match status" value="1"/>
</dbReference>
<dbReference type="InterPro" id="IPR005467">
    <property type="entry name" value="His_kinase_dom"/>
</dbReference>
<dbReference type="RefSeq" id="WP_214623112.1">
    <property type="nucleotide sequence ID" value="NZ_JAHGAW010000006.1"/>
</dbReference>
<dbReference type="InterPro" id="IPR003594">
    <property type="entry name" value="HATPase_dom"/>
</dbReference>
<dbReference type="SMART" id="SM00304">
    <property type="entry name" value="HAMP"/>
    <property type="match status" value="1"/>
</dbReference>
<dbReference type="EC" id="2.7.13.3" evidence="3"/>
<dbReference type="PANTHER" id="PTHR44936:SF5">
    <property type="entry name" value="SENSOR HISTIDINE KINASE ENVZ"/>
    <property type="match status" value="1"/>
</dbReference>
<evidence type="ECO:0000256" key="9">
    <source>
        <dbReference type="ARBA" id="ARBA00022777"/>
    </source>
</evidence>
<dbReference type="SUPFAM" id="SSF55874">
    <property type="entry name" value="ATPase domain of HSP90 chaperone/DNA topoisomerase II/histidine kinase"/>
    <property type="match status" value="1"/>
</dbReference>
<feature type="transmembrane region" description="Helical" evidence="14">
    <location>
        <begin position="12"/>
        <end position="37"/>
    </location>
</feature>
<dbReference type="InterPro" id="IPR050980">
    <property type="entry name" value="2C_sensor_his_kinase"/>
</dbReference>
<evidence type="ECO:0000256" key="5">
    <source>
        <dbReference type="ARBA" id="ARBA00022553"/>
    </source>
</evidence>
<dbReference type="PANTHER" id="PTHR44936">
    <property type="entry name" value="SENSOR PROTEIN CREC"/>
    <property type="match status" value="1"/>
</dbReference>
<protein>
    <recommendedName>
        <fullName evidence="3">histidine kinase</fullName>
        <ecNumber evidence="3">2.7.13.3</ecNumber>
    </recommendedName>
</protein>
<organism evidence="17 18">
    <name type="scientific">Sphingobium nicotianae</name>
    <dbReference type="NCBI Taxonomy" id="2782607"/>
    <lineage>
        <taxon>Bacteria</taxon>
        <taxon>Pseudomonadati</taxon>
        <taxon>Pseudomonadota</taxon>
        <taxon>Alphaproteobacteria</taxon>
        <taxon>Sphingomonadales</taxon>
        <taxon>Sphingomonadaceae</taxon>
        <taxon>Sphingobium</taxon>
    </lineage>
</organism>
<dbReference type="InterPro" id="IPR004358">
    <property type="entry name" value="Sig_transdc_His_kin-like_C"/>
</dbReference>
<evidence type="ECO:0000256" key="14">
    <source>
        <dbReference type="SAM" id="Phobius"/>
    </source>
</evidence>
<evidence type="ECO:0000256" key="8">
    <source>
        <dbReference type="ARBA" id="ARBA00022741"/>
    </source>
</evidence>
<keyword evidence="8" id="KW-0547">Nucleotide-binding</keyword>
<dbReference type="AlphaFoldDB" id="A0A9X1IRG1"/>
<dbReference type="SMART" id="SM00387">
    <property type="entry name" value="HATPase_c"/>
    <property type="match status" value="1"/>
</dbReference>
<dbReference type="GO" id="GO:0005524">
    <property type="term" value="F:ATP binding"/>
    <property type="evidence" value="ECO:0007669"/>
    <property type="project" value="UniProtKB-KW"/>
</dbReference>
<dbReference type="CDD" id="cd00075">
    <property type="entry name" value="HATPase"/>
    <property type="match status" value="1"/>
</dbReference>
<comment type="caution">
    <text evidence="17">The sequence shown here is derived from an EMBL/GenBank/DDBJ whole genome shotgun (WGS) entry which is preliminary data.</text>
</comment>
<dbReference type="InterPro" id="IPR036890">
    <property type="entry name" value="HATPase_C_sf"/>
</dbReference>
<evidence type="ECO:0000256" key="12">
    <source>
        <dbReference type="ARBA" id="ARBA00023012"/>
    </source>
</evidence>
<dbReference type="GO" id="GO:0000155">
    <property type="term" value="F:phosphorelay sensor kinase activity"/>
    <property type="evidence" value="ECO:0007669"/>
    <property type="project" value="InterPro"/>
</dbReference>
<keyword evidence="10" id="KW-0067">ATP-binding</keyword>
<dbReference type="InterPro" id="IPR036097">
    <property type="entry name" value="HisK_dim/P_sf"/>
</dbReference>
<feature type="domain" description="Histidine kinase" evidence="15">
    <location>
        <begin position="248"/>
        <end position="444"/>
    </location>
</feature>
<evidence type="ECO:0000256" key="10">
    <source>
        <dbReference type="ARBA" id="ARBA00022840"/>
    </source>
</evidence>
<keyword evidence="12" id="KW-0902">Two-component regulatory system</keyword>
<name>A0A9X1IRG1_9SPHN</name>
<evidence type="ECO:0000313" key="18">
    <source>
        <dbReference type="Proteomes" id="UP001138757"/>
    </source>
</evidence>